<dbReference type="InterPro" id="IPR012893">
    <property type="entry name" value="HipA-like_C"/>
</dbReference>
<gene>
    <name evidence="6" type="ORF">BREU_0673</name>
</gene>
<dbReference type="InterPro" id="IPR017508">
    <property type="entry name" value="HipA_N1"/>
</dbReference>
<comment type="caution">
    <text evidence="6">The sequence shown here is derived from an EMBL/GenBank/DDBJ whole genome shotgun (WGS) entry which is preliminary data.</text>
</comment>
<accession>A0A087CX97</accession>
<protein>
    <submittedName>
        <fullName evidence="6">HipA domain-containing protein</fullName>
    </submittedName>
</protein>
<dbReference type="AlphaFoldDB" id="A0A087CX97"/>
<sequence>MMSRDELGNLDATVDRVRVIYDGMTVGWLTMAPSRTLAFAYDHDWLTAGFSISPLSLPLRSGVFVAKRDPLNGMFGVFDDSMPDGWGRLLTDRMLRERGIDPFSVGPLTRLSIVGAGGMGALEYEPAASMDDSVFPTDLDDIAAECASLLETDFSDDLDTLFALGGSSGGARPKILTEIDGEEWIIKFPSSMDPANIGEQEYAISRLAVACGIDMPETRLFPSKRCAGYFGTRRFDRVSGPNHSRTKIHMVSAGGLLETSHRLANLDYGLLMRLTMRLCNSVEDCERLYRLMCFNVFIGNRDDHAKNFSYLYDRDKGEWHLSPGYDLTENPGINGEHTTAVNGKGRGITIDDLTMVGTRSGIARARCISIAKDIRERVADAGFMASMG</sequence>
<dbReference type="Pfam" id="PF07804">
    <property type="entry name" value="HipA_C"/>
    <property type="match status" value="1"/>
</dbReference>
<dbReference type="EMBL" id="JGZK01000002">
    <property type="protein sequence ID" value="KFI87897.1"/>
    <property type="molecule type" value="Genomic_DNA"/>
</dbReference>
<dbReference type="STRING" id="1437610.BREU_0673"/>
<evidence type="ECO:0000313" key="6">
    <source>
        <dbReference type="EMBL" id="KFI87897.1"/>
    </source>
</evidence>
<feature type="domain" description="HipA N-terminal subdomain 1" evidence="5">
    <location>
        <begin position="18"/>
        <end position="124"/>
    </location>
</feature>
<keyword evidence="2" id="KW-0808">Transferase</keyword>
<evidence type="ECO:0000313" key="7">
    <source>
        <dbReference type="Proteomes" id="UP000028984"/>
    </source>
</evidence>
<dbReference type="eggNOG" id="COG3550">
    <property type="taxonomic scope" value="Bacteria"/>
</dbReference>
<feature type="domain" description="HipA-like C-terminal" evidence="4">
    <location>
        <begin position="167"/>
        <end position="380"/>
    </location>
</feature>
<keyword evidence="7" id="KW-1185">Reference proteome</keyword>
<evidence type="ECO:0000259" key="4">
    <source>
        <dbReference type="Pfam" id="PF07804"/>
    </source>
</evidence>
<evidence type="ECO:0000256" key="1">
    <source>
        <dbReference type="ARBA" id="ARBA00010164"/>
    </source>
</evidence>
<evidence type="ECO:0000259" key="5">
    <source>
        <dbReference type="Pfam" id="PF13657"/>
    </source>
</evidence>
<dbReference type="GO" id="GO:0004674">
    <property type="term" value="F:protein serine/threonine kinase activity"/>
    <property type="evidence" value="ECO:0007669"/>
    <property type="project" value="TreeGrafter"/>
</dbReference>
<dbReference type="Proteomes" id="UP000028984">
    <property type="component" value="Unassembled WGS sequence"/>
</dbReference>
<proteinExistence type="inferred from homology"/>
<dbReference type="PANTHER" id="PTHR37419:SF8">
    <property type="entry name" value="TOXIN YJJJ"/>
    <property type="match status" value="1"/>
</dbReference>
<organism evidence="6 7">
    <name type="scientific">Bifidobacterium reuteri DSM 23975</name>
    <dbReference type="NCBI Taxonomy" id="1437610"/>
    <lineage>
        <taxon>Bacteria</taxon>
        <taxon>Bacillati</taxon>
        <taxon>Actinomycetota</taxon>
        <taxon>Actinomycetes</taxon>
        <taxon>Bifidobacteriales</taxon>
        <taxon>Bifidobacteriaceae</taxon>
        <taxon>Bifidobacterium</taxon>
    </lineage>
</organism>
<reference evidence="6 7" key="1">
    <citation type="submission" date="2014-03" db="EMBL/GenBank/DDBJ databases">
        <title>Genomics of Bifidobacteria.</title>
        <authorList>
            <person name="Ventura M."/>
            <person name="Milani C."/>
            <person name="Lugli G.A."/>
        </authorList>
    </citation>
    <scope>NUCLEOTIDE SEQUENCE [LARGE SCALE GENOMIC DNA]</scope>
    <source>
        <strain evidence="6 7">DSM 23975</strain>
    </source>
</reference>
<evidence type="ECO:0000256" key="3">
    <source>
        <dbReference type="ARBA" id="ARBA00022777"/>
    </source>
</evidence>
<dbReference type="RefSeq" id="WP_238566972.1">
    <property type="nucleotide sequence ID" value="NZ_JDUW01000016.1"/>
</dbReference>
<evidence type="ECO:0000256" key="2">
    <source>
        <dbReference type="ARBA" id="ARBA00022679"/>
    </source>
</evidence>
<dbReference type="Gene3D" id="1.10.1070.20">
    <property type="match status" value="1"/>
</dbReference>
<dbReference type="GO" id="GO:0005829">
    <property type="term" value="C:cytosol"/>
    <property type="evidence" value="ECO:0007669"/>
    <property type="project" value="TreeGrafter"/>
</dbReference>
<dbReference type="PANTHER" id="PTHR37419">
    <property type="entry name" value="SERINE/THREONINE-PROTEIN KINASE TOXIN HIPA"/>
    <property type="match status" value="1"/>
</dbReference>
<comment type="similarity">
    <text evidence="1">Belongs to the HipA Ser/Thr kinase family.</text>
</comment>
<name>A0A087CX97_9BIFI</name>
<keyword evidence="3" id="KW-0418">Kinase</keyword>
<dbReference type="Pfam" id="PF13657">
    <property type="entry name" value="Couple_hipA"/>
    <property type="match status" value="1"/>
</dbReference>
<dbReference type="InterPro" id="IPR052028">
    <property type="entry name" value="HipA_Ser/Thr_kinase"/>
</dbReference>